<reference evidence="10" key="1">
    <citation type="submission" date="2022-07" db="EMBL/GenBank/DDBJ databases">
        <title>Complete genome sequence of Salinispirillum sp. LH10-3-1 capable of multiple carbohydrate inversion isolated from a soda lake.</title>
        <authorList>
            <person name="Liu J."/>
            <person name="Zhai Y."/>
            <person name="Zhang H."/>
            <person name="Yang H."/>
            <person name="Qu J."/>
            <person name="Li J."/>
        </authorList>
    </citation>
    <scope>NUCLEOTIDE SEQUENCE</scope>
    <source>
        <strain evidence="10">LH 10-3-1</strain>
    </source>
</reference>
<dbReference type="InterPro" id="IPR010280">
    <property type="entry name" value="U5_MeTrfase_fam"/>
</dbReference>
<evidence type="ECO:0000256" key="9">
    <source>
        <dbReference type="PROSITE-ProRule" id="PRU10015"/>
    </source>
</evidence>
<feature type="active site" evidence="9">
    <location>
        <position position="321"/>
    </location>
</feature>
<dbReference type="GO" id="GO:0019843">
    <property type="term" value="F:rRNA binding"/>
    <property type="evidence" value="ECO:0007669"/>
    <property type="project" value="TreeGrafter"/>
</dbReference>
<comment type="function">
    <text evidence="7">Dual-specificity methyltransferase that catalyzes the formation of 5-methyluridine at position 54 (m5U54) in all tRNAs, and that of position 341 (m5U341) in tmRNA (transfer-mRNA).</text>
</comment>
<dbReference type="GO" id="GO:0005829">
    <property type="term" value="C:cytosol"/>
    <property type="evidence" value="ECO:0007669"/>
    <property type="project" value="TreeGrafter"/>
</dbReference>
<accession>A0AB38YJR3</accession>
<dbReference type="InterPro" id="IPR029063">
    <property type="entry name" value="SAM-dependent_MTases_sf"/>
</dbReference>
<dbReference type="FunFam" id="2.40.50.1070:FF:000001">
    <property type="entry name" value="tRNA/tmRNA (uracil-C(5))-methyltransferase"/>
    <property type="match status" value="1"/>
</dbReference>
<dbReference type="PROSITE" id="PS01230">
    <property type="entry name" value="TRMA_1"/>
    <property type="match status" value="1"/>
</dbReference>
<dbReference type="CDD" id="cd02440">
    <property type="entry name" value="AdoMet_MTases"/>
    <property type="match status" value="1"/>
</dbReference>
<evidence type="ECO:0000256" key="5">
    <source>
        <dbReference type="ARBA" id="ARBA00051255"/>
    </source>
</evidence>
<evidence type="ECO:0000256" key="7">
    <source>
        <dbReference type="HAMAP-Rule" id="MF_01011"/>
    </source>
</evidence>
<evidence type="ECO:0000256" key="1">
    <source>
        <dbReference type="ARBA" id="ARBA00022603"/>
    </source>
</evidence>
<keyword evidence="4 7" id="KW-0819">tRNA processing</keyword>
<dbReference type="EC" id="2.1.1.35" evidence="7"/>
<evidence type="ECO:0000313" key="10">
    <source>
        <dbReference type="EMBL" id="WLD59572.1"/>
    </source>
</evidence>
<dbReference type="GO" id="GO:0030697">
    <property type="term" value="F:tRNA (uracil(54)-C5)-methyltransferase activity, S-adenosyl methionine-dependent"/>
    <property type="evidence" value="ECO:0007669"/>
    <property type="project" value="UniProtKB-UniRule"/>
</dbReference>
<dbReference type="AlphaFoldDB" id="A0AB38YJR3"/>
<organism evidence="10">
    <name type="scientific">Salinispirillum sp. LH 10-3-1</name>
    <dbReference type="NCBI Taxonomy" id="2952525"/>
    <lineage>
        <taxon>Bacteria</taxon>
        <taxon>Pseudomonadati</taxon>
        <taxon>Pseudomonadota</taxon>
        <taxon>Gammaproteobacteria</taxon>
        <taxon>Oceanospirillales</taxon>
        <taxon>Saccharospirillaceae</taxon>
        <taxon>Salinispirillum</taxon>
    </lineage>
</organism>
<dbReference type="InterPro" id="IPR011869">
    <property type="entry name" value="TrmA_MeTrfase"/>
</dbReference>
<feature type="binding site" evidence="7 8">
    <location>
        <position position="188"/>
    </location>
    <ligand>
        <name>S-adenosyl-L-methionine</name>
        <dbReference type="ChEBI" id="CHEBI:59789"/>
    </ligand>
</feature>
<evidence type="ECO:0000256" key="3">
    <source>
        <dbReference type="ARBA" id="ARBA00022691"/>
    </source>
</evidence>
<dbReference type="SUPFAM" id="SSF53335">
    <property type="entry name" value="S-adenosyl-L-methionine-dependent methyltransferases"/>
    <property type="match status" value="1"/>
</dbReference>
<comment type="catalytic activity">
    <reaction evidence="6 7">
        <text>uridine(54) in tRNA + S-adenosyl-L-methionine = 5-methyluridine(54) in tRNA + S-adenosyl-L-homocysteine + H(+)</text>
        <dbReference type="Rhea" id="RHEA:42712"/>
        <dbReference type="Rhea" id="RHEA-COMP:10167"/>
        <dbReference type="Rhea" id="RHEA-COMP:10193"/>
        <dbReference type="ChEBI" id="CHEBI:15378"/>
        <dbReference type="ChEBI" id="CHEBI:57856"/>
        <dbReference type="ChEBI" id="CHEBI:59789"/>
        <dbReference type="ChEBI" id="CHEBI:65315"/>
        <dbReference type="ChEBI" id="CHEBI:74447"/>
        <dbReference type="EC" id="2.1.1.35"/>
    </reaction>
</comment>
<dbReference type="RefSeq" id="WP_304996864.1">
    <property type="nucleotide sequence ID" value="NZ_CP101717.1"/>
</dbReference>
<dbReference type="PROSITE" id="PS51687">
    <property type="entry name" value="SAM_MT_RNA_M5U"/>
    <property type="match status" value="1"/>
</dbReference>
<dbReference type="EMBL" id="CP101717">
    <property type="protein sequence ID" value="WLD59572.1"/>
    <property type="molecule type" value="Genomic_DNA"/>
</dbReference>
<feature type="active site" description="Nucleophile" evidence="7 8">
    <location>
        <position position="321"/>
    </location>
</feature>
<comment type="caution">
    <text evidence="7">Lacks conserved residue(s) required for the propagation of feature annotation.</text>
</comment>
<dbReference type="NCBIfam" id="TIGR02143">
    <property type="entry name" value="trmA_only"/>
    <property type="match status" value="1"/>
</dbReference>
<dbReference type="PANTHER" id="PTHR47790">
    <property type="entry name" value="TRNA/TMRNA (URACIL-C(5))-METHYLTRANSFERASE"/>
    <property type="match status" value="1"/>
</dbReference>
<gene>
    <name evidence="7 10" type="primary">trmA</name>
    <name evidence="10" type="ORF">NFC81_07265</name>
</gene>
<dbReference type="FunFam" id="3.40.50.150:FF:000012">
    <property type="entry name" value="tRNA/tmRNA (uracil-C(5))-methyltransferase"/>
    <property type="match status" value="1"/>
</dbReference>
<feature type="active site" description="Proton acceptor" evidence="7">
    <location>
        <position position="355"/>
    </location>
</feature>
<dbReference type="InterPro" id="IPR030390">
    <property type="entry name" value="MeTrfase_TrmA_AS"/>
</dbReference>
<dbReference type="Gene3D" id="2.40.50.1070">
    <property type="match status" value="1"/>
</dbReference>
<keyword evidence="1 7" id="KW-0489">Methyltransferase</keyword>
<protein>
    <recommendedName>
        <fullName evidence="7">tRNA/tmRNA (uracil-C(5))-methyltransferase</fullName>
        <ecNumber evidence="7">2.1.1.35</ecNumber>
    </recommendedName>
    <alternativeName>
        <fullName evidence="7">tRNA (uracil(54)-C(5))-methyltransferase</fullName>
    </alternativeName>
    <alternativeName>
        <fullName evidence="7">tRNA(m5U54)-methyltransferase</fullName>
        <shortName evidence="7">RUMT</shortName>
    </alternativeName>
    <alternativeName>
        <fullName evidence="7">tmRNA (uracil(341)-C(5))-methyltransferase</fullName>
    </alternativeName>
</protein>
<evidence type="ECO:0000256" key="4">
    <source>
        <dbReference type="ARBA" id="ARBA00022694"/>
    </source>
</evidence>
<dbReference type="PANTHER" id="PTHR47790:SF2">
    <property type="entry name" value="TRNA_TMRNA (URACIL-C(5))-METHYLTRANSFERASE"/>
    <property type="match status" value="1"/>
</dbReference>
<dbReference type="Pfam" id="PF05958">
    <property type="entry name" value="tRNA_U5-meth_tr"/>
    <property type="match status" value="1"/>
</dbReference>
<comment type="catalytic activity">
    <reaction evidence="5 7">
        <text>uridine(341) in tmRNA + S-adenosyl-L-methionine = 5-methyluridine(341) in tmRNA + S-adenosyl-L-homocysteine + H(+)</text>
        <dbReference type="Rhea" id="RHEA:43612"/>
        <dbReference type="Rhea" id="RHEA-COMP:10630"/>
        <dbReference type="Rhea" id="RHEA-COMP:10631"/>
        <dbReference type="ChEBI" id="CHEBI:15378"/>
        <dbReference type="ChEBI" id="CHEBI:57856"/>
        <dbReference type="ChEBI" id="CHEBI:59789"/>
        <dbReference type="ChEBI" id="CHEBI:65315"/>
        <dbReference type="ChEBI" id="CHEBI:74447"/>
    </reaction>
</comment>
<comment type="similarity">
    <text evidence="7">Belongs to the class I-like SAM-binding methyltransferase superfamily. RNA M5U methyltransferase family. TrmA subfamily.</text>
</comment>
<evidence type="ECO:0000256" key="2">
    <source>
        <dbReference type="ARBA" id="ARBA00022679"/>
    </source>
</evidence>
<feature type="binding site" evidence="7 8">
    <location>
        <position position="237"/>
    </location>
    <ligand>
        <name>S-adenosyl-L-methionine</name>
        <dbReference type="ChEBI" id="CHEBI:59789"/>
    </ligand>
</feature>
<dbReference type="Gene3D" id="3.40.50.150">
    <property type="entry name" value="Vaccinia Virus protein VP39"/>
    <property type="match status" value="1"/>
</dbReference>
<name>A0AB38YJR3_9GAMM</name>
<evidence type="ECO:0000256" key="8">
    <source>
        <dbReference type="PROSITE-ProRule" id="PRU01024"/>
    </source>
</evidence>
<sequence>MSDRPGQVYPALYQSQLDAKLAQLREEFLPVYQGDIDVHASPDAHFRMRAEFRVWHEGERSYFAMFDPENPRDPIEVPDFPIGSETINRLMELLLEAIHQDPELRYRLFQVEFLTTLSDEALVTLVYHRKLEDAWTESAQTLADNLGIQIIGRSRKQRIVLDRDYVTECLVVNGRKFHYRQIENSFTQPNAQVCEKMLEWALQQAEPLSGDLLELYCGLGTFTIPLAQQFDRVLATEISKTSVRAAEINLGLNGTENVVIGRMAAEDFSTGWRTGEGRRIKDYQLDRYNFTTVFVDPPRAGLDDDTVELVREFDNILYISCNPETLLDNVQALSSTHEVKRLALFDQFPYSHHREAGILLSKKM</sequence>
<dbReference type="GO" id="GO:0030488">
    <property type="term" value="P:tRNA methylation"/>
    <property type="evidence" value="ECO:0007669"/>
    <property type="project" value="UniProtKB-UniRule"/>
</dbReference>
<keyword evidence="3 7" id="KW-0949">S-adenosyl-L-methionine</keyword>
<proteinExistence type="inferred from homology"/>
<keyword evidence="2 7" id="KW-0808">Transferase</keyword>
<evidence type="ECO:0000256" key="6">
    <source>
        <dbReference type="ARBA" id="ARBA00052788"/>
    </source>
</evidence>
<feature type="binding site" evidence="7 8">
    <location>
        <position position="296"/>
    </location>
    <ligand>
        <name>S-adenosyl-L-methionine</name>
        <dbReference type="ChEBI" id="CHEBI:59789"/>
    </ligand>
</feature>
<dbReference type="GO" id="GO:0000049">
    <property type="term" value="F:tRNA binding"/>
    <property type="evidence" value="ECO:0007669"/>
    <property type="project" value="TreeGrafter"/>
</dbReference>
<feature type="binding site" evidence="7 8">
    <location>
        <position position="216"/>
    </location>
    <ligand>
        <name>S-adenosyl-L-methionine</name>
        <dbReference type="ChEBI" id="CHEBI:59789"/>
    </ligand>
</feature>
<dbReference type="HAMAP" id="MF_01011">
    <property type="entry name" value="RNA_methyltr_TrmA"/>
    <property type="match status" value="1"/>
</dbReference>